<dbReference type="OrthoDB" id="202415at2759"/>
<keyword evidence="3" id="KW-0472">Membrane</keyword>
<name>A0A815A3B1_ADIRI</name>
<evidence type="ECO:0000256" key="3">
    <source>
        <dbReference type="SAM" id="Phobius"/>
    </source>
</evidence>
<comment type="similarity">
    <text evidence="1">Belongs to the glycosyltransferase 90 family.</text>
</comment>
<dbReference type="InterPro" id="IPR006598">
    <property type="entry name" value="CAP10"/>
</dbReference>
<gene>
    <name evidence="5" type="ORF">EDS130_LOCUS27997</name>
</gene>
<keyword evidence="2" id="KW-0808">Transferase</keyword>
<evidence type="ECO:0000313" key="6">
    <source>
        <dbReference type="Proteomes" id="UP000663852"/>
    </source>
</evidence>
<feature type="domain" description="Glycosyl transferase CAP10" evidence="4">
    <location>
        <begin position="163"/>
        <end position="437"/>
    </location>
</feature>
<proteinExistence type="inferred from homology"/>
<evidence type="ECO:0000256" key="2">
    <source>
        <dbReference type="ARBA" id="ARBA00022679"/>
    </source>
</evidence>
<sequence length="456" mass="53689">MQQRCWTLFSSICFISIIIIILTKNPSSQTWLQNPSFTFNITQMNECHHVVRPFFRFLCEKNHSLRSVQLSTDSNDHVCYQLYSKNKHADLFARVQLHFQPFSNRKMLFTDIENLSNSCLSCHHIQIIQNKLYIIPRPNAFNYQTRSRSVKLLIKQMMDTFPNIPDLDLFFHVDDAVELPNGLNDVRFNVPIFAFTKTNKTKRGVRPDAIIPMPCFTLWSWPEVRADAVIPMPCFTLWSWPETRAGRWIDRSQSIVSAAQKIGYKNRIPKLFWRGVWNWKRLWYIDLAKENPDIMDMKDVNWNATANGVAHRPSNAYVTLEGHCDYKYLAHLEGSSYSSRLKYLLLCGSPVVYNPVQYWEEYWYHLLKDRENIIVFESARNEAALKKLLDHFSHNENKMKRIGQKGQQLVLEYLSEHAVSCYWWKLMHEYAKLLGYQPILHPDAIHIDDFLIGTLS</sequence>
<dbReference type="PANTHER" id="PTHR12203">
    <property type="entry name" value="KDEL LYS-ASP-GLU-LEU CONTAINING - RELATED"/>
    <property type="match status" value="1"/>
</dbReference>
<dbReference type="Pfam" id="PF05686">
    <property type="entry name" value="Glyco_transf_90"/>
    <property type="match status" value="2"/>
</dbReference>
<dbReference type="SMART" id="SM00672">
    <property type="entry name" value="CAP10"/>
    <property type="match status" value="1"/>
</dbReference>
<dbReference type="AlphaFoldDB" id="A0A815A3B1"/>
<reference evidence="5" key="1">
    <citation type="submission" date="2021-02" db="EMBL/GenBank/DDBJ databases">
        <authorList>
            <person name="Nowell W R."/>
        </authorList>
    </citation>
    <scope>NUCLEOTIDE SEQUENCE</scope>
</reference>
<feature type="transmembrane region" description="Helical" evidence="3">
    <location>
        <begin position="6"/>
        <end position="23"/>
    </location>
</feature>
<dbReference type="InterPro" id="IPR051091">
    <property type="entry name" value="O-Glucosyltr/Glycosyltrsf_90"/>
</dbReference>
<dbReference type="PANTHER" id="PTHR12203:SF35">
    <property type="entry name" value="PROTEIN O-GLUCOSYLTRANSFERASE 1"/>
    <property type="match status" value="1"/>
</dbReference>
<dbReference type="EMBL" id="CAJNOJ010000180">
    <property type="protein sequence ID" value="CAF1251447.1"/>
    <property type="molecule type" value="Genomic_DNA"/>
</dbReference>
<organism evidence="5 6">
    <name type="scientific">Adineta ricciae</name>
    <name type="common">Rotifer</name>
    <dbReference type="NCBI Taxonomy" id="249248"/>
    <lineage>
        <taxon>Eukaryota</taxon>
        <taxon>Metazoa</taxon>
        <taxon>Spiralia</taxon>
        <taxon>Gnathifera</taxon>
        <taxon>Rotifera</taxon>
        <taxon>Eurotatoria</taxon>
        <taxon>Bdelloidea</taxon>
        <taxon>Adinetida</taxon>
        <taxon>Adinetidae</taxon>
        <taxon>Adineta</taxon>
    </lineage>
</organism>
<comment type="caution">
    <text evidence="5">The sequence shown here is derived from an EMBL/GenBank/DDBJ whole genome shotgun (WGS) entry which is preliminary data.</text>
</comment>
<evidence type="ECO:0000313" key="5">
    <source>
        <dbReference type="EMBL" id="CAF1251447.1"/>
    </source>
</evidence>
<keyword evidence="3" id="KW-1133">Transmembrane helix</keyword>
<evidence type="ECO:0000259" key="4">
    <source>
        <dbReference type="SMART" id="SM00672"/>
    </source>
</evidence>
<evidence type="ECO:0000256" key="1">
    <source>
        <dbReference type="ARBA" id="ARBA00010118"/>
    </source>
</evidence>
<dbReference type="GO" id="GO:0016740">
    <property type="term" value="F:transferase activity"/>
    <property type="evidence" value="ECO:0007669"/>
    <property type="project" value="UniProtKB-KW"/>
</dbReference>
<keyword evidence="3" id="KW-0812">Transmembrane</keyword>
<protein>
    <recommendedName>
        <fullName evidence="4">Glycosyl transferase CAP10 domain-containing protein</fullName>
    </recommendedName>
</protein>
<accession>A0A815A3B1</accession>
<dbReference type="Proteomes" id="UP000663852">
    <property type="component" value="Unassembled WGS sequence"/>
</dbReference>